<protein>
    <submittedName>
        <fullName evidence="2">Prepilin-type N-terminal cleavage/methylation domain-containing protein</fullName>
    </submittedName>
</protein>
<dbReference type="PROSITE" id="PS00409">
    <property type="entry name" value="PROKAR_NTER_METHYL"/>
    <property type="match status" value="1"/>
</dbReference>
<accession>A0A1I1B407</accession>
<dbReference type="GO" id="GO:0015628">
    <property type="term" value="P:protein secretion by the type II secretion system"/>
    <property type="evidence" value="ECO:0007669"/>
    <property type="project" value="InterPro"/>
</dbReference>
<dbReference type="InterPro" id="IPR000983">
    <property type="entry name" value="Bac_GSPG_pilin"/>
</dbReference>
<dbReference type="PANTHER" id="PTHR30093">
    <property type="entry name" value="GENERAL SECRETION PATHWAY PROTEIN G"/>
    <property type="match status" value="1"/>
</dbReference>
<reference evidence="2 3" key="1">
    <citation type="submission" date="2016-10" db="EMBL/GenBank/DDBJ databases">
        <authorList>
            <person name="de Groot N.N."/>
        </authorList>
    </citation>
    <scope>NUCLEOTIDE SEQUENCE [LARGE SCALE GENOMIC DNA]</scope>
    <source>
        <strain evidence="2 3">DSM 12271</strain>
    </source>
</reference>
<dbReference type="AlphaFoldDB" id="A0A1I1B407"/>
<dbReference type="Gene3D" id="3.30.700.10">
    <property type="entry name" value="Glycoprotein, Type 4 Pilin"/>
    <property type="match status" value="1"/>
</dbReference>
<evidence type="ECO:0000256" key="1">
    <source>
        <dbReference type="ARBA" id="ARBA00022481"/>
    </source>
</evidence>
<organism evidence="2 3">
    <name type="scientific">Clostridium frigidicarnis</name>
    <dbReference type="NCBI Taxonomy" id="84698"/>
    <lineage>
        <taxon>Bacteria</taxon>
        <taxon>Bacillati</taxon>
        <taxon>Bacillota</taxon>
        <taxon>Clostridia</taxon>
        <taxon>Eubacteriales</taxon>
        <taxon>Clostridiaceae</taxon>
        <taxon>Clostridium</taxon>
    </lineage>
</organism>
<dbReference type="Proteomes" id="UP000198619">
    <property type="component" value="Unassembled WGS sequence"/>
</dbReference>
<dbReference type="InterPro" id="IPR045584">
    <property type="entry name" value="Pilin-like"/>
</dbReference>
<name>A0A1I1B407_9CLOT</name>
<dbReference type="SUPFAM" id="SSF54523">
    <property type="entry name" value="Pili subunits"/>
    <property type="match status" value="1"/>
</dbReference>
<keyword evidence="3" id="KW-1185">Reference proteome</keyword>
<proteinExistence type="predicted"/>
<dbReference type="STRING" id="84698.SAMN04488528_106312"/>
<dbReference type="RefSeq" id="WP_090043200.1">
    <property type="nucleotide sequence ID" value="NZ_FOKI01000063.1"/>
</dbReference>
<evidence type="ECO:0000313" key="2">
    <source>
        <dbReference type="EMBL" id="SFB45074.1"/>
    </source>
</evidence>
<sequence>MKLKSKKKKGFTLIELVAVVAILAILAAVLVPSVGGYITRSRKAAVITQCREFVNAVETYDLTAKAKIEKTKKVSDLVGDGKVLTNADLLTDTKLDKIQEITIEKAREINADDGALDKIKINKDTHIFESYAKIDNK</sequence>
<dbReference type="GO" id="GO:0015627">
    <property type="term" value="C:type II protein secretion system complex"/>
    <property type="evidence" value="ECO:0007669"/>
    <property type="project" value="InterPro"/>
</dbReference>
<evidence type="ECO:0000313" key="3">
    <source>
        <dbReference type="Proteomes" id="UP000198619"/>
    </source>
</evidence>
<dbReference type="InterPro" id="IPR012902">
    <property type="entry name" value="N_methyl_site"/>
</dbReference>
<dbReference type="PRINTS" id="PR00813">
    <property type="entry name" value="BCTERIALGSPG"/>
</dbReference>
<dbReference type="EMBL" id="FOKI01000063">
    <property type="protein sequence ID" value="SFB45074.1"/>
    <property type="molecule type" value="Genomic_DNA"/>
</dbReference>
<dbReference type="Pfam" id="PF07963">
    <property type="entry name" value="N_methyl"/>
    <property type="match status" value="1"/>
</dbReference>
<keyword evidence="1" id="KW-0488">Methylation</keyword>
<gene>
    <name evidence="2" type="ORF">SAMN04488528_106312</name>
</gene>
<dbReference type="NCBIfam" id="TIGR02532">
    <property type="entry name" value="IV_pilin_GFxxxE"/>
    <property type="match status" value="1"/>
</dbReference>